<protein>
    <submittedName>
        <fullName evidence="2">Transposase and inactivated derivatives</fullName>
    </submittedName>
</protein>
<dbReference type="GO" id="GO:0004803">
    <property type="term" value="F:transposase activity"/>
    <property type="evidence" value="ECO:0007669"/>
    <property type="project" value="InterPro"/>
</dbReference>
<dbReference type="InterPro" id="IPR002686">
    <property type="entry name" value="Transposase_17"/>
</dbReference>
<dbReference type="NCBIfam" id="NF047646">
    <property type="entry name" value="REP_Tyr_transpos"/>
    <property type="match status" value="1"/>
</dbReference>
<dbReference type="AlphaFoldDB" id="A0A3B0VVG0"/>
<dbReference type="InterPro" id="IPR052715">
    <property type="entry name" value="RAYT_transposase"/>
</dbReference>
<dbReference type="GO" id="GO:0006313">
    <property type="term" value="P:DNA transposition"/>
    <property type="evidence" value="ECO:0007669"/>
    <property type="project" value="InterPro"/>
</dbReference>
<dbReference type="PANTHER" id="PTHR36966">
    <property type="entry name" value="REP-ASSOCIATED TYROSINE TRANSPOSASE"/>
    <property type="match status" value="1"/>
</dbReference>
<dbReference type="SUPFAM" id="SSF143422">
    <property type="entry name" value="Transposase IS200-like"/>
    <property type="match status" value="1"/>
</dbReference>
<sequence length="177" mass="20901">MGRTRYKITAIKQPHFITCTILHWLPIFTRPESVQIIFDSLNYLKKSDDLKLYGFVILENHLHMIISSDDLPKTIQKFKSFTAKQIINLLKISGSKTLLDQMKFYKKAHKNHTKYQVWQEGCAPKLIQSDEMMRQKLEYMHQNPVKRGYVEQTSHWRYSSARNYDLGSGVIEVDTEF</sequence>
<proteinExistence type="predicted"/>
<dbReference type="InterPro" id="IPR036515">
    <property type="entry name" value="Transposase_17_sf"/>
</dbReference>
<dbReference type="SMART" id="SM01321">
    <property type="entry name" value="Y1_Tnp"/>
    <property type="match status" value="1"/>
</dbReference>
<dbReference type="GO" id="GO:0043565">
    <property type="term" value="F:sequence-specific DNA binding"/>
    <property type="evidence" value="ECO:0007669"/>
    <property type="project" value="TreeGrafter"/>
</dbReference>
<dbReference type="Gene3D" id="3.30.70.1290">
    <property type="entry name" value="Transposase IS200-like"/>
    <property type="match status" value="1"/>
</dbReference>
<dbReference type="PANTHER" id="PTHR36966:SF1">
    <property type="entry name" value="REP-ASSOCIATED TYROSINE TRANSPOSASE"/>
    <property type="match status" value="1"/>
</dbReference>
<gene>
    <name evidence="2" type="ORF">MNBD_GAMMA02-1073</name>
</gene>
<evidence type="ECO:0000259" key="1">
    <source>
        <dbReference type="SMART" id="SM01321"/>
    </source>
</evidence>
<reference evidence="2" key="1">
    <citation type="submission" date="2018-06" db="EMBL/GenBank/DDBJ databases">
        <authorList>
            <person name="Zhirakovskaya E."/>
        </authorList>
    </citation>
    <scope>NUCLEOTIDE SEQUENCE</scope>
</reference>
<evidence type="ECO:0000313" key="2">
    <source>
        <dbReference type="EMBL" id="VAW44340.1"/>
    </source>
</evidence>
<name>A0A3B0VVG0_9ZZZZ</name>
<organism evidence="2">
    <name type="scientific">hydrothermal vent metagenome</name>
    <dbReference type="NCBI Taxonomy" id="652676"/>
    <lineage>
        <taxon>unclassified sequences</taxon>
        <taxon>metagenomes</taxon>
        <taxon>ecological metagenomes</taxon>
    </lineage>
</organism>
<accession>A0A3B0VVG0</accession>
<feature type="domain" description="Transposase IS200-like" evidence="1">
    <location>
        <begin position="10"/>
        <end position="143"/>
    </location>
</feature>
<dbReference type="EMBL" id="UOFA01000109">
    <property type="protein sequence ID" value="VAW44340.1"/>
    <property type="molecule type" value="Genomic_DNA"/>
</dbReference>